<dbReference type="EMBL" id="JXQW01000007">
    <property type="protein sequence ID" value="KIQ04840.1"/>
    <property type="molecule type" value="Genomic_DNA"/>
</dbReference>
<proteinExistence type="predicted"/>
<gene>
    <name evidence="1" type="ORF">RU08_04185</name>
</gene>
<dbReference type="OrthoDB" id="6973894at2"/>
<evidence type="ECO:0000313" key="1">
    <source>
        <dbReference type="EMBL" id="KIQ04840.1"/>
    </source>
</evidence>
<reference evidence="1 2" key="1">
    <citation type="submission" date="2014-12" db="EMBL/GenBank/DDBJ databases">
        <title>16Stimator: statistical estimation of ribosomal gene copy numbers from draft genome assemblies.</title>
        <authorList>
            <person name="Perisin M.A."/>
            <person name="Vetter M."/>
            <person name="Gilbert J.A."/>
            <person name="Bergelson J."/>
        </authorList>
    </citation>
    <scope>NUCLEOTIDE SEQUENCE [LARGE SCALE GENOMIC DNA]</scope>
    <source>
        <strain evidence="1 2">MEJ086</strain>
    </source>
</reference>
<name>A0A0D0L547_9PSED</name>
<dbReference type="Proteomes" id="UP000032068">
    <property type="component" value="Unassembled WGS sequence"/>
</dbReference>
<accession>A0A0D0L547</accession>
<dbReference type="AlphaFoldDB" id="A0A0D0L547"/>
<organism evidence="1 2">
    <name type="scientific">Pseudomonas fulva</name>
    <dbReference type="NCBI Taxonomy" id="47880"/>
    <lineage>
        <taxon>Bacteria</taxon>
        <taxon>Pseudomonadati</taxon>
        <taxon>Pseudomonadota</taxon>
        <taxon>Gammaproteobacteria</taxon>
        <taxon>Pseudomonadales</taxon>
        <taxon>Pseudomonadaceae</taxon>
        <taxon>Pseudomonas</taxon>
    </lineage>
</organism>
<protein>
    <submittedName>
        <fullName evidence="1">Uncharacterized protein</fullName>
    </submittedName>
</protein>
<evidence type="ECO:0000313" key="2">
    <source>
        <dbReference type="Proteomes" id="UP000032068"/>
    </source>
</evidence>
<comment type="caution">
    <text evidence="1">The sequence shown here is derived from an EMBL/GenBank/DDBJ whole genome shotgun (WGS) entry which is preliminary data.</text>
</comment>
<dbReference type="RefSeq" id="WP_042552555.1">
    <property type="nucleotide sequence ID" value="NZ_JXQW01000007.1"/>
</dbReference>
<sequence length="135" mass="14569">MELVFTVIAIVLVGTAYLLLQHFRGGAAQCRRPIGEWLSSYQARSPVEQHEMAEMLLRRSIRLAANMGVQINLDELLGNGAEPADLIAAWQVRLPGVIPAAYLPGTPASTVGALLLIQQVEPSRFHELLGQSAAG</sequence>